<proteinExistence type="predicted"/>
<dbReference type="CDD" id="cd06262">
    <property type="entry name" value="metallo-hydrolase-like_MBL-fold"/>
    <property type="match status" value="1"/>
</dbReference>
<dbReference type="InterPro" id="IPR051453">
    <property type="entry name" value="MBL_Glyoxalase_II"/>
</dbReference>
<evidence type="ECO:0000256" key="3">
    <source>
        <dbReference type="ARBA" id="ARBA00022801"/>
    </source>
</evidence>
<evidence type="ECO:0000313" key="7">
    <source>
        <dbReference type="Proteomes" id="UP000266091"/>
    </source>
</evidence>
<dbReference type="SUPFAM" id="SSF56281">
    <property type="entry name" value="Metallo-hydrolase/oxidoreductase"/>
    <property type="match status" value="1"/>
</dbReference>
<comment type="caution">
    <text evidence="6">The sequence shown here is derived from an EMBL/GenBank/DDBJ whole genome shotgun (WGS) entry which is preliminary data.</text>
</comment>
<dbReference type="OrthoDB" id="9802991at2"/>
<dbReference type="InterPro" id="IPR036866">
    <property type="entry name" value="RibonucZ/Hydroxyglut_hydro"/>
</dbReference>
<feature type="domain" description="Metallo-beta-lactamase" evidence="5">
    <location>
        <begin position="12"/>
        <end position="194"/>
    </location>
</feature>
<dbReference type="AlphaFoldDB" id="A0A388SD46"/>
<dbReference type="Gene3D" id="3.60.15.10">
    <property type="entry name" value="Ribonuclease Z/Hydroxyacylglutathione hydrolase-like"/>
    <property type="match status" value="1"/>
</dbReference>
<dbReference type="GO" id="GO:0016787">
    <property type="term" value="F:hydrolase activity"/>
    <property type="evidence" value="ECO:0007669"/>
    <property type="project" value="UniProtKB-KW"/>
</dbReference>
<comment type="cofactor">
    <cofactor evidence="1">
        <name>Zn(2+)</name>
        <dbReference type="ChEBI" id="CHEBI:29105"/>
    </cofactor>
</comment>
<name>A0A388SD46_9BURK</name>
<dbReference type="Proteomes" id="UP000266091">
    <property type="component" value="Unassembled WGS sequence"/>
</dbReference>
<dbReference type="PANTHER" id="PTHR46233">
    <property type="entry name" value="HYDROXYACYLGLUTATHIONE HYDROLASE GLOC"/>
    <property type="match status" value="1"/>
</dbReference>
<gene>
    <name evidence="6" type="ORF">MESMUL_16010</name>
</gene>
<evidence type="ECO:0000259" key="5">
    <source>
        <dbReference type="SMART" id="SM00849"/>
    </source>
</evidence>
<evidence type="ECO:0000256" key="2">
    <source>
        <dbReference type="ARBA" id="ARBA00022723"/>
    </source>
</evidence>
<sequence length="217" mass="23480">MITRIEVSTPDIENTYLDIDPETKHGFLIDPGAAPDQIADAIRSGGFTIEKILLTHGHFDHIGAIDAIREAFGHPPVYIHEAGLRYLSSTFFNLSGPMGRPFTVEGAIPFQDGAVFSLQSNPAFSLRAIHVPGHSEDSTLLYSESGGYAFSGDTVFQGAVGATHFPGGDDEKLASSIRDRVLTLPPDTKFYPGHGEPTVLSREIPLLRRVAGLREIP</sequence>
<dbReference type="Pfam" id="PF00753">
    <property type="entry name" value="Lactamase_B"/>
    <property type="match status" value="1"/>
</dbReference>
<keyword evidence="7" id="KW-1185">Reference proteome</keyword>
<accession>A0A401LM80</accession>
<accession>A0A388SD46</accession>
<dbReference type="SMART" id="SM00849">
    <property type="entry name" value="Lactamase_B"/>
    <property type="match status" value="1"/>
</dbReference>
<protein>
    <submittedName>
        <fullName evidence="6">MBL fold metallo-hydrolase</fullName>
    </submittedName>
</protein>
<keyword evidence="4" id="KW-0862">Zinc</keyword>
<dbReference type="InterPro" id="IPR001279">
    <property type="entry name" value="Metallo-B-lactamas"/>
</dbReference>
<dbReference type="PANTHER" id="PTHR46233:SF3">
    <property type="entry name" value="HYDROXYACYLGLUTATHIONE HYDROLASE GLOC"/>
    <property type="match status" value="1"/>
</dbReference>
<keyword evidence="3 6" id="KW-0378">Hydrolase</keyword>
<keyword evidence="2" id="KW-0479">Metal-binding</keyword>
<dbReference type="EMBL" id="BGZJ01000001">
    <property type="protein sequence ID" value="GBO94247.1"/>
    <property type="molecule type" value="Genomic_DNA"/>
</dbReference>
<organism evidence="6 7">
    <name type="scientific">Mesosutterella multiformis</name>
    <dbReference type="NCBI Taxonomy" id="2259133"/>
    <lineage>
        <taxon>Bacteria</taxon>
        <taxon>Pseudomonadati</taxon>
        <taxon>Pseudomonadota</taxon>
        <taxon>Betaproteobacteria</taxon>
        <taxon>Burkholderiales</taxon>
        <taxon>Sutterellaceae</taxon>
        <taxon>Mesosutterella</taxon>
    </lineage>
</organism>
<reference evidence="6 7" key="1">
    <citation type="journal article" date="2018" name="Int. J. Syst. Evol. Microbiol.">
        <title>Mesosutterella multiformis gen. nov., sp. nov., a member of the family Sutterellaceae and Sutterella megalosphaeroides sp. nov., isolated from human faeces.</title>
        <authorList>
            <person name="Sakamoto M."/>
            <person name="Ikeyama N."/>
            <person name="Kunihiro T."/>
            <person name="Iino T."/>
            <person name="Yuki M."/>
            <person name="Ohkuma M."/>
        </authorList>
    </citation>
    <scope>NUCLEOTIDE SEQUENCE [LARGE SCALE GENOMIC DNA]</scope>
    <source>
        <strain evidence="6 7">4NBBH2</strain>
    </source>
</reference>
<evidence type="ECO:0000256" key="1">
    <source>
        <dbReference type="ARBA" id="ARBA00001947"/>
    </source>
</evidence>
<evidence type="ECO:0000256" key="4">
    <source>
        <dbReference type="ARBA" id="ARBA00022833"/>
    </source>
</evidence>
<dbReference type="GO" id="GO:0046872">
    <property type="term" value="F:metal ion binding"/>
    <property type="evidence" value="ECO:0007669"/>
    <property type="project" value="UniProtKB-KW"/>
</dbReference>
<dbReference type="RefSeq" id="WP_116270483.1">
    <property type="nucleotide sequence ID" value="NZ_BGZJ01000001.1"/>
</dbReference>
<evidence type="ECO:0000313" key="6">
    <source>
        <dbReference type="EMBL" id="GBO94247.1"/>
    </source>
</evidence>